<gene>
    <name evidence="4" type="ORF">GUJ93_ZPchr0005g14680</name>
</gene>
<protein>
    <recommendedName>
        <fullName evidence="3">Kinesin motor domain-containing protein</fullName>
    </recommendedName>
</protein>
<comment type="caution">
    <text evidence="4">The sequence shown here is derived from an EMBL/GenBank/DDBJ whole genome shotgun (WGS) entry which is preliminary data.</text>
</comment>
<name>A0A8J5SVY1_ZIZPA</name>
<evidence type="ECO:0000313" key="4">
    <source>
        <dbReference type="EMBL" id="KAG8067765.1"/>
    </source>
</evidence>
<comment type="caution">
    <text evidence="2">Lacks conserved residue(s) required for the propagation of feature annotation.</text>
</comment>
<dbReference type="PANTHER" id="PTHR47972:SF9">
    <property type="entry name" value="KINESIN-LIKE PROTEIN KIN-14U"/>
    <property type="match status" value="1"/>
</dbReference>
<dbReference type="GO" id="GO:0005524">
    <property type="term" value="F:ATP binding"/>
    <property type="evidence" value="ECO:0007669"/>
    <property type="project" value="InterPro"/>
</dbReference>
<evidence type="ECO:0000313" key="5">
    <source>
        <dbReference type="Proteomes" id="UP000729402"/>
    </source>
</evidence>
<dbReference type="OrthoDB" id="3176171at2759"/>
<dbReference type="GO" id="GO:0003777">
    <property type="term" value="F:microtubule motor activity"/>
    <property type="evidence" value="ECO:0007669"/>
    <property type="project" value="InterPro"/>
</dbReference>
<evidence type="ECO:0000256" key="2">
    <source>
        <dbReference type="PROSITE-ProRule" id="PRU00283"/>
    </source>
</evidence>
<reference evidence="4" key="2">
    <citation type="submission" date="2021-02" db="EMBL/GenBank/DDBJ databases">
        <authorList>
            <person name="Kimball J.A."/>
            <person name="Haas M.W."/>
            <person name="Macchietto M."/>
            <person name="Kono T."/>
            <person name="Duquette J."/>
            <person name="Shao M."/>
        </authorList>
    </citation>
    <scope>NUCLEOTIDE SEQUENCE</scope>
    <source>
        <tissue evidence="4">Fresh leaf tissue</tissue>
    </source>
</reference>
<dbReference type="InterPro" id="IPR027640">
    <property type="entry name" value="Kinesin-like_fam"/>
</dbReference>
<dbReference type="Pfam" id="PF00225">
    <property type="entry name" value="Kinesin"/>
    <property type="match status" value="1"/>
</dbReference>
<reference evidence="4" key="1">
    <citation type="journal article" date="2021" name="bioRxiv">
        <title>Whole Genome Assembly and Annotation of Northern Wild Rice, Zizania palustris L., Supports a Whole Genome Duplication in the Zizania Genus.</title>
        <authorList>
            <person name="Haas M."/>
            <person name="Kono T."/>
            <person name="Macchietto M."/>
            <person name="Millas R."/>
            <person name="McGilp L."/>
            <person name="Shao M."/>
            <person name="Duquette J."/>
            <person name="Hirsch C.N."/>
            <person name="Kimball J."/>
        </authorList>
    </citation>
    <scope>NUCLEOTIDE SEQUENCE</scope>
    <source>
        <tissue evidence="4">Fresh leaf tissue</tissue>
    </source>
</reference>
<dbReference type="InterPro" id="IPR001752">
    <property type="entry name" value="Kinesin_motor_dom"/>
</dbReference>
<comment type="similarity">
    <text evidence="2">Belongs to the TRAFAC class myosin-kinesin ATPase superfamily. Kinesin family.</text>
</comment>
<dbReference type="GO" id="GO:0008017">
    <property type="term" value="F:microtubule binding"/>
    <property type="evidence" value="ECO:0007669"/>
    <property type="project" value="InterPro"/>
</dbReference>
<evidence type="ECO:0000256" key="1">
    <source>
        <dbReference type="ARBA" id="ARBA00023175"/>
    </source>
</evidence>
<dbReference type="AlphaFoldDB" id="A0A8J5SVY1"/>
<dbReference type="PANTHER" id="PTHR47972">
    <property type="entry name" value="KINESIN-LIKE PROTEIN KLP-3"/>
    <property type="match status" value="1"/>
</dbReference>
<keyword evidence="1" id="KW-0505">Motor protein</keyword>
<accession>A0A8J5SVY1</accession>
<sequence length="299" mass="33746">MVPAGLSLFLPLLPHRAQQLITLVSLNLDSCKVGYEGLLHLKGLCNLQSSVELSVPKVTGEDKIGRTPERRFDLTTILSSVLTKLEETLDIQRGITRIFNYKATAKEFVGVIQAILMAGRLLQKLVFEDTDIASSQHKTVHSSLLRRPINMVSSYAKPIHCICRSVSRGLRNISRLVKPAPELMSNDFEHITDLQDLEHLDHTRQEALDKLIDLKGSIRIFCWITARAAEIKKEFSVDRVFDQESTQEDIFQEVKPILKSVLGGHNVCILAYGQTAKLGQERTQWCGIVYQMVLIRFIL</sequence>
<dbReference type="Proteomes" id="UP000729402">
    <property type="component" value="Unassembled WGS sequence"/>
</dbReference>
<feature type="domain" description="Kinesin motor" evidence="3">
    <location>
        <begin position="172"/>
        <end position="299"/>
    </location>
</feature>
<dbReference type="EMBL" id="JAAALK010000284">
    <property type="protein sequence ID" value="KAG8067765.1"/>
    <property type="molecule type" value="Genomic_DNA"/>
</dbReference>
<dbReference type="GO" id="GO:0007018">
    <property type="term" value="P:microtubule-based movement"/>
    <property type="evidence" value="ECO:0007669"/>
    <property type="project" value="InterPro"/>
</dbReference>
<dbReference type="GO" id="GO:0015630">
    <property type="term" value="C:microtubule cytoskeleton"/>
    <property type="evidence" value="ECO:0007669"/>
    <property type="project" value="TreeGrafter"/>
</dbReference>
<keyword evidence="5" id="KW-1185">Reference proteome</keyword>
<evidence type="ECO:0000259" key="3">
    <source>
        <dbReference type="PROSITE" id="PS50067"/>
    </source>
</evidence>
<dbReference type="PROSITE" id="PS50067">
    <property type="entry name" value="KINESIN_MOTOR_2"/>
    <property type="match status" value="1"/>
</dbReference>
<proteinExistence type="inferred from homology"/>
<organism evidence="4 5">
    <name type="scientific">Zizania palustris</name>
    <name type="common">Northern wild rice</name>
    <dbReference type="NCBI Taxonomy" id="103762"/>
    <lineage>
        <taxon>Eukaryota</taxon>
        <taxon>Viridiplantae</taxon>
        <taxon>Streptophyta</taxon>
        <taxon>Embryophyta</taxon>
        <taxon>Tracheophyta</taxon>
        <taxon>Spermatophyta</taxon>
        <taxon>Magnoliopsida</taxon>
        <taxon>Liliopsida</taxon>
        <taxon>Poales</taxon>
        <taxon>Poaceae</taxon>
        <taxon>BOP clade</taxon>
        <taxon>Oryzoideae</taxon>
        <taxon>Oryzeae</taxon>
        <taxon>Zizaniinae</taxon>
        <taxon>Zizania</taxon>
    </lineage>
</organism>